<dbReference type="PANTHER" id="PTHR43612">
    <property type="entry name" value="TRIFUNCTIONAL ENZYME SUBUNIT ALPHA"/>
    <property type="match status" value="1"/>
</dbReference>
<dbReference type="SUPFAM" id="SSF52096">
    <property type="entry name" value="ClpP/crotonase"/>
    <property type="match status" value="1"/>
</dbReference>
<dbReference type="EMBL" id="JBHSLU010000040">
    <property type="protein sequence ID" value="MFC5506377.1"/>
    <property type="molecule type" value="Genomic_DNA"/>
</dbReference>
<accession>A0ABW0P4R6</accession>
<comment type="caution">
    <text evidence="1">The sequence shown here is derived from an EMBL/GenBank/DDBJ whole genome shotgun (WGS) entry which is preliminary data.</text>
</comment>
<organism evidence="1 2">
    <name type="scientific">Bosea massiliensis</name>
    <dbReference type="NCBI Taxonomy" id="151419"/>
    <lineage>
        <taxon>Bacteria</taxon>
        <taxon>Pseudomonadati</taxon>
        <taxon>Pseudomonadota</taxon>
        <taxon>Alphaproteobacteria</taxon>
        <taxon>Hyphomicrobiales</taxon>
        <taxon>Boseaceae</taxon>
        <taxon>Bosea</taxon>
    </lineage>
</organism>
<dbReference type="InterPro" id="IPR001753">
    <property type="entry name" value="Enoyl-CoA_hydra/iso"/>
</dbReference>
<dbReference type="InterPro" id="IPR029045">
    <property type="entry name" value="ClpP/crotonase-like_dom_sf"/>
</dbReference>
<proteinExistence type="predicted"/>
<evidence type="ECO:0000313" key="1">
    <source>
        <dbReference type="EMBL" id="MFC5506377.1"/>
    </source>
</evidence>
<keyword evidence="2" id="KW-1185">Reference proteome</keyword>
<dbReference type="Pfam" id="PF00378">
    <property type="entry name" value="ECH_1"/>
    <property type="match status" value="1"/>
</dbReference>
<protein>
    <submittedName>
        <fullName evidence="1">Enoyl-CoA hydratase/isomerase family protein</fullName>
    </submittedName>
</protein>
<dbReference type="RefSeq" id="WP_067996072.1">
    <property type="nucleotide sequence ID" value="NZ_JBHSLU010000040.1"/>
</dbReference>
<dbReference type="InterPro" id="IPR050136">
    <property type="entry name" value="FA_oxidation_alpha_subunit"/>
</dbReference>
<dbReference type="CDD" id="cd06558">
    <property type="entry name" value="crotonase-like"/>
    <property type="match status" value="1"/>
</dbReference>
<evidence type="ECO:0000313" key="2">
    <source>
        <dbReference type="Proteomes" id="UP001596060"/>
    </source>
</evidence>
<sequence>MGNLSVALSKDGIATLTMDLDGKVNIMNEEFMMRMPEALDRLEAEVAAIRGVIITSAKGSFLAGGDLALMSRARPGMEAEIFGHFERLKGYLRRLEKLGRPVVALINGTALGGGYELCLACHHRIALDRDDAQIGLPEVDFGILPAAGGVIRLTHLLGFDKALPWLLQGRRTSLRQALAEGLVDELASTREDAEKRARAWILHNPESVQPFDKAGRTFGAHRLSTENRTSLQFAAGRVRSLAGRGNRAATRIADVAAQSLYLPWEPISRIETRGFVELLMSDEAQAKIAAFFAPKRALG</sequence>
<dbReference type="Gene3D" id="3.90.226.10">
    <property type="entry name" value="2-enoyl-CoA Hydratase, Chain A, domain 1"/>
    <property type="match status" value="1"/>
</dbReference>
<dbReference type="Proteomes" id="UP001596060">
    <property type="component" value="Unassembled WGS sequence"/>
</dbReference>
<gene>
    <name evidence="1" type="ORF">ACFPN9_14030</name>
</gene>
<reference evidence="2" key="1">
    <citation type="journal article" date="2019" name="Int. J. Syst. Evol. Microbiol.">
        <title>The Global Catalogue of Microorganisms (GCM) 10K type strain sequencing project: providing services to taxonomists for standard genome sequencing and annotation.</title>
        <authorList>
            <consortium name="The Broad Institute Genomics Platform"/>
            <consortium name="The Broad Institute Genome Sequencing Center for Infectious Disease"/>
            <person name="Wu L."/>
            <person name="Ma J."/>
        </authorList>
    </citation>
    <scope>NUCLEOTIDE SEQUENCE [LARGE SCALE GENOMIC DNA]</scope>
    <source>
        <strain evidence="2">CCUG 43117</strain>
    </source>
</reference>
<name>A0ABW0P4R6_9HYPH</name>
<dbReference type="PANTHER" id="PTHR43612:SF3">
    <property type="entry name" value="TRIFUNCTIONAL ENZYME SUBUNIT ALPHA, MITOCHONDRIAL"/>
    <property type="match status" value="1"/>
</dbReference>